<name>A0A1F5RX22_9BACT</name>
<dbReference type="InterPro" id="IPR044005">
    <property type="entry name" value="DZR_2"/>
</dbReference>
<dbReference type="SUPFAM" id="SSF53271">
    <property type="entry name" value="PRTase-like"/>
    <property type="match status" value="1"/>
</dbReference>
<comment type="caution">
    <text evidence="4">The sequence shown here is derived from an EMBL/GenBank/DDBJ whole genome shotgun (WGS) entry which is preliminary data.</text>
</comment>
<evidence type="ECO:0008006" key="6">
    <source>
        <dbReference type="Google" id="ProtNLM"/>
    </source>
</evidence>
<proteinExistence type="inferred from homology"/>
<feature type="domain" description="Phosphoribosyltransferase" evidence="2">
    <location>
        <begin position="138"/>
        <end position="220"/>
    </location>
</feature>
<dbReference type="InterPro" id="IPR029057">
    <property type="entry name" value="PRTase-like"/>
</dbReference>
<dbReference type="PANTHER" id="PTHR47505">
    <property type="entry name" value="DNA UTILIZATION PROTEIN YHGH"/>
    <property type="match status" value="1"/>
</dbReference>
<dbReference type="CDD" id="cd06223">
    <property type="entry name" value="PRTases_typeI"/>
    <property type="match status" value="1"/>
</dbReference>
<feature type="domain" description="Double zinc ribbon" evidence="3">
    <location>
        <begin position="5"/>
        <end position="57"/>
    </location>
</feature>
<dbReference type="Pfam" id="PF00156">
    <property type="entry name" value="Pribosyltran"/>
    <property type="match status" value="1"/>
</dbReference>
<protein>
    <recommendedName>
        <fullName evidence="6">Phosphoribosyltransferase domain-containing protein</fullName>
    </recommendedName>
</protein>
<evidence type="ECO:0000313" key="4">
    <source>
        <dbReference type="EMBL" id="OGF18955.1"/>
    </source>
</evidence>
<accession>A0A1F5RX22</accession>
<reference evidence="4 5" key="1">
    <citation type="journal article" date="2016" name="Nat. Commun.">
        <title>Thousands of microbial genomes shed light on interconnected biogeochemical processes in an aquifer system.</title>
        <authorList>
            <person name="Anantharaman K."/>
            <person name="Brown C.T."/>
            <person name="Hug L.A."/>
            <person name="Sharon I."/>
            <person name="Castelle C.J."/>
            <person name="Probst A.J."/>
            <person name="Thomas B.C."/>
            <person name="Singh A."/>
            <person name="Wilkins M.J."/>
            <person name="Karaoz U."/>
            <person name="Brodie E.L."/>
            <person name="Williams K.H."/>
            <person name="Hubbard S.S."/>
            <person name="Banfield J.F."/>
        </authorList>
    </citation>
    <scope>NUCLEOTIDE SEQUENCE [LARGE SCALE GENOMIC DNA]</scope>
</reference>
<evidence type="ECO:0000259" key="2">
    <source>
        <dbReference type="Pfam" id="PF00156"/>
    </source>
</evidence>
<dbReference type="EMBL" id="MFFU01000031">
    <property type="protein sequence ID" value="OGF18955.1"/>
    <property type="molecule type" value="Genomic_DNA"/>
</dbReference>
<dbReference type="InterPro" id="IPR051910">
    <property type="entry name" value="ComF/GntX_DNA_util-trans"/>
</dbReference>
<dbReference type="AlphaFoldDB" id="A0A1F5RX22"/>
<gene>
    <name evidence="4" type="ORF">A3D54_03180</name>
</gene>
<comment type="similarity">
    <text evidence="1">Belongs to the ComF/GntX family.</text>
</comment>
<dbReference type="Pfam" id="PF18912">
    <property type="entry name" value="DZR_2"/>
    <property type="match status" value="1"/>
</dbReference>
<dbReference type="PANTHER" id="PTHR47505:SF1">
    <property type="entry name" value="DNA UTILIZATION PROTEIN YHGH"/>
    <property type="match status" value="1"/>
</dbReference>
<evidence type="ECO:0000259" key="3">
    <source>
        <dbReference type="Pfam" id="PF18912"/>
    </source>
</evidence>
<dbReference type="Gene3D" id="3.40.50.2020">
    <property type="match status" value="1"/>
</dbReference>
<evidence type="ECO:0000256" key="1">
    <source>
        <dbReference type="ARBA" id="ARBA00008007"/>
    </source>
</evidence>
<evidence type="ECO:0000313" key="5">
    <source>
        <dbReference type="Proteomes" id="UP000177691"/>
    </source>
</evidence>
<sequence length="228" mass="25501">MWQNIIDAIFPIECLGCGQEGKWICGDCQRQIPINLTNRCLACKQKTKGGEFCRECRSKHSLDGVLIASDYTNELVAKAIKTLKYRLVSDIGRELGQLLILFLERQPKQGQTGDTLLIPVPLHPRRRRWRGFNQAEILARPVAEHFNFPIDVSNLGRIRSTRDQASLGEADRKINVAHSFGWQGERLVGRDIILVDDVVTTGATLEACARVLKQAGAREVWGLVVAKG</sequence>
<dbReference type="Proteomes" id="UP000177691">
    <property type="component" value="Unassembled WGS sequence"/>
</dbReference>
<organism evidence="4 5">
    <name type="scientific">Candidatus Falkowbacteria bacterium RIFCSPHIGHO2_02_FULL_45_15</name>
    <dbReference type="NCBI Taxonomy" id="1797987"/>
    <lineage>
        <taxon>Bacteria</taxon>
        <taxon>Candidatus Falkowiibacteriota</taxon>
    </lineage>
</organism>
<dbReference type="InterPro" id="IPR000836">
    <property type="entry name" value="PRTase_dom"/>
</dbReference>